<reference evidence="9" key="1">
    <citation type="submission" date="2017-06" db="EMBL/GenBank/DDBJ databases">
        <authorList>
            <person name="LiPuma J."/>
            <person name="Spilker T."/>
        </authorList>
    </citation>
    <scope>NUCLEOTIDE SEQUENCE [LARGE SCALE GENOMIC DNA]</scope>
    <source>
        <strain evidence="9">AU17325</strain>
    </source>
</reference>
<dbReference type="Proteomes" id="UP000214600">
    <property type="component" value="Unassembled WGS sequence"/>
</dbReference>
<name>A0A228HTP6_9BURK</name>
<proteinExistence type="predicted"/>
<evidence type="ECO:0000256" key="1">
    <source>
        <dbReference type="ARBA" id="ARBA00022491"/>
    </source>
</evidence>
<organism evidence="8 9">
    <name type="scientific">Burkholderia aenigmatica</name>
    <dbReference type="NCBI Taxonomy" id="2015348"/>
    <lineage>
        <taxon>Bacteria</taxon>
        <taxon>Pseudomonadati</taxon>
        <taxon>Pseudomonadota</taxon>
        <taxon>Betaproteobacteria</taxon>
        <taxon>Burkholderiales</taxon>
        <taxon>Burkholderiaceae</taxon>
        <taxon>Burkholderia</taxon>
        <taxon>Burkholderia cepacia complex</taxon>
    </lineage>
</organism>
<sequence length="231" mass="25554">METTSVPAELRDSRKRRKSNGAPSRAASGRMRAQGLHTRNMILRVARSMLLESGPVNFSQRAVALRAGISVSNLQYYFPTKLAILRAVAEPEVDSYLRALKRMLDSSIRPREIRDAIVKRSLHDAKNAEYAALLRHFFSFASTDPECAKLLSDWYNTLTLEFAKLIHAVNPEFGTADSVHVATLLIALADGLTLQLVEGRHRQVDLPGLEARYIATVNCILLGSNPGVADD</sequence>
<dbReference type="InterPro" id="IPR001647">
    <property type="entry name" value="HTH_TetR"/>
</dbReference>
<dbReference type="InterPro" id="IPR009057">
    <property type="entry name" value="Homeodomain-like_sf"/>
</dbReference>
<feature type="DNA-binding region" description="H-T-H motif" evidence="5">
    <location>
        <begin position="59"/>
        <end position="78"/>
    </location>
</feature>
<dbReference type="SUPFAM" id="SSF46689">
    <property type="entry name" value="Homeodomain-like"/>
    <property type="match status" value="1"/>
</dbReference>
<dbReference type="InterPro" id="IPR039538">
    <property type="entry name" value="BetI_C"/>
</dbReference>
<dbReference type="GO" id="GO:0000976">
    <property type="term" value="F:transcription cis-regulatory region binding"/>
    <property type="evidence" value="ECO:0007669"/>
    <property type="project" value="TreeGrafter"/>
</dbReference>
<dbReference type="SUPFAM" id="SSF48498">
    <property type="entry name" value="Tetracyclin repressor-like, C-terminal domain"/>
    <property type="match status" value="1"/>
</dbReference>
<feature type="domain" description="HTH tetR-type" evidence="7">
    <location>
        <begin position="36"/>
        <end position="96"/>
    </location>
</feature>
<protein>
    <submittedName>
        <fullName evidence="8">TetR family transcriptional regulator</fullName>
    </submittedName>
</protein>
<comment type="caution">
    <text evidence="8">The sequence shown here is derived from an EMBL/GenBank/DDBJ whole genome shotgun (WGS) entry which is preliminary data.</text>
</comment>
<evidence type="ECO:0000256" key="5">
    <source>
        <dbReference type="PROSITE-ProRule" id="PRU00335"/>
    </source>
</evidence>
<dbReference type="AlphaFoldDB" id="A0A228HTP6"/>
<evidence type="ECO:0000256" key="2">
    <source>
        <dbReference type="ARBA" id="ARBA00023015"/>
    </source>
</evidence>
<accession>A0A228HTP6</accession>
<dbReference type="OrthoDB" id="8586619at2"/>
<evidence type="ECO:0000313" key="8">
    <source>
        <dbReference type="EMBL" id="OXI33536.1"/>
    </source>
</evidence>
<dbReference type="Gene3D" id="1.10.357.10">
    <property type="entry name" value="Tetracycline Repressor, domain 2"/>
    <property type="match status" value="1"/>
</dbReference>
<evidence type="ECO:0000256" key="6">
    <source>
        <dbReference type="SAM" id="MobiDB-lite"/>
    </source>
</evidence>
<keyword evidence="1" id="KW-0678">Repressor</keyword>
<gene>
    <name evidence="8" type="ORF">CFB84_38035</name>
</gene>
<dbReference type="Pfam" id="PF13977">
    <property type="entry name" value="TetR_C_6"/>
    <property type="match status" value="1"/>
</dbReference>
<dbReference type="Pfam" id="PF00440">
    <property type="entry name" value="TetR_N"/>
    <property type="match status" value="1"/>
</dbReference>
<dbReference type="InterPro" id="IPR036271">
    <property type="entry name" value="Tet_transcr_reg_TetR-rel_C_sf"/>
</dbReference>
<feature type="region of interest" description="Disordered" evidence="6">
    <location>
        <begin position="1"/>
        <end position="33"/>
    </location>
</feature>
<evidence type="ECO:0000313" key="9">
    <source>
        <dbReference type="Proteomes" id="UP000214600"/>
    </source>
</evidence>
<evidence type="ECO:0000256" key="4">
    <source>
        <dbReference type="ARBA" id="ARBA00023163"/>
    </source>
</evidence>
<keyword evidence="3 5" id="KW-0238">DNA-binding</keyword>
<dbReference type="EMBL" id="NKFA01000032">
    <property type="protein sequence ID" value="OXI33536.1"/>
    <property type="molecule type" value="Genomic_DNA"/>
</dbReference>
<keyword evidence="2" id="KW-0805">Transcription regulation</keyword>
<dbReference type="PANTHER" id="PTHR30055:SF234">
    <property type="entry name" value="HTH-TYPE TRANSCRIPTIONAL REGULATOR BETI"/>
    <property type="match status" value="1"/>
</dbReference>
<evidence type="ECO:0000259" key="7">
    <source>
        <dbReference type="PROSITE" id="PS50977"/>
    </source>
</evidence>
<evidence type="ECO:0000256" key="3">
    <source>
        <dbReference type="ARBA" id="ARBA00023125"/>
    </source>
</evidence>
<dbReference type="InterPro" id="IPR050109">
    <property type="entry name" value="HTH-type_TetR-like_transc_reg"/>
</dbReference>
<dbReference type="RefSeq" id="WP_089454156.1">
    <property type="nucleotide sequence ID" value="NZ_NKFA01000032.1"/>
</dbReference>
<dbReference type="GO" id="GO:0003700">
    <property type="term" value="F:DNA-binding transcription factor activity"/>
    <property type="evidence" value="ECO:0007669"/>
    <property type="project" value="TreeGrafter"/>
</dbReference>
<reference evidence="8 9" key="2">
    <citation type="submission" date="2017-08" db="EMBL/GenBank/DDBJ databases">
        <title>WGS of novel Burkholderia cepaca complex species.</title>
        <authorList>
            <person name="Lipuma J."/>
            <person name="Spilker T."/>
        </authorList>
    </citation>
    <scope>NUCLEOTIDE SEQUENCE [LARGE SCALE GENOMIC DNA]</scope>
    <source>
        <strain evidence="8 9">AU17325</strain>
    </source>
</reference>
<dbReference type="PANTHER" id="PTHR30055">
    <property type="entry name" value="HTH-TYPE TRANSCRIPTIONAL REGULATOR RUTR"/>
    <property type="match status" value="1"/>
</dbReference>
<keyword evidence="4" id="KW-0804">Transcription</keyword>
<dbReference type="PROSITE" id="PS50977">
    <property type="entry name" value="HTH_TETR_2"/>
    <property type="match status" value="1"/>
</dbReference>